<sequence>MAPKSKLLARRRRAPTDAGESSRAPSERRSKHREDRLPELIVPQGLHLIRPIGTFKKIVQPGRSLLFSERHSFSPHANLLSTALEIPNSGVELFNYTPSASEYYELLTLEPYDSTKEIDRLNANSFPPLIWMIHHIFTTLIVPKDGSRELVTEVHKSLFIFFLKCQEINLPELMISLIRRRELMYGGLPYYVQALRMEQ</sequence>
<name>A0A843THM7_COLES</name>
<protein>
    <submittedName>
        <fullName evidence="2">Uncharacterized protein</fullName>
    </submittedName>
</protein>
<proteinExistence type="predicted"/>
<feature type="region of interest" description="Disordered" evidence="1">
    <location>
        <begin position="1"/>
        <end position="36"/>
    </location>
</feature>
<comment type="caution">
    <text evidence="2">The sequence shown here is derived from an EMBL/GenBank/DDBJ whole genome shotgun (WGS) entry which is preliminary data.</text>
</comment>
<reference evidence="2" key="1">
    <citation type="submission" date="2017-07" db="EMBL/GenBank/DDBJ databases">
        <title>Taro Niue Genome Assembly and Annotation.</title>
        <authorList>
            <person name="Atibalentja N."/>
            <person name="Keating K."/>
            <person name="Fields C.J."/>
        </authorList>
    </citation>
    <scope>NUCLEOTIDE SEQUENCE</scope>
    <source>
        <strain evidence="2">Niue_2</strain>
        <tissue evidence="2">Leaf</tissue>
    </source>
</reference>
<dbReference type="OrthoDB" id="848707at2759"/>
<evidence type="ECO:0000313" key="3">
    <source>
        <dbReference type="Proteomes" id="UP000652761"/>
    </source>
</evidence>
<feature type="compositionally biased region" description="Basic and acidic residues" evidence="1">
    <location>
        <begin position="25"/>
        <end position="36"/>
    </location>
</feature>
<evidence type="ECO:0000256" key="1">
    <source>
        <dbReference type="SAM" id="MobiDB-lite"/>
    </source>
</evidence>
<evidence type="ECO:0000313" key="2">
    <source>
        <dbReference type="EMBL" id="MQL69074.1"/>
    </source>
</evidence>
<dbReference type="Proteomes" id="UP000652761">
    <property type="component" value="Unassembled WGS sequence"/>
</dbReference>
<organism evidence="2 3">
    <name type="scientific">Colocasia esculenta</name>
    <name type="common">Wild taro</name>
    <name type="synonym">Arum esculentum</name>
    <dbReference type="NCBI Taxonomy" id="4460"/>
    <lineage>
        <taxon>Eukaryota</taxon>
        <taxon>Viridiplantae</taxon>
        <taxon>Streptophyta</taxon>
        <taxon>Embryophyta</taxon>
        <taxon>Tracheophyta</taxon>
        <taxon>Spermatophyta</taxon>
        <taxon>Magnoliopsida</taxon>
        <taxon>Liliopsida</taxon>
        <taxon>Araceae</taxon>
        <taxon>Aroideae</taxon>
        <taxon>Colocasieae</taxon>
        <taxon>Colocasia</taxon>
    </lineage>
</organism>
<keyword evidence="3" id="KW-1185">Reference proteome</keyword>
<accession>A0A843THM7</accession>
<gene>
    <name evidence="2" type="ORF">Taro_001363</name>
</gene>
<dbReference type="EMBL" id="NMUH01000028">
    <property type="protein sequence ID" value="MQL69074.1"/>
    <property type="molecule type" value="Genomic_DNA"/>
</dbReference>
<dbReference type="AlphaFoldDB" id="A0A843THM7"/>